<dbReference type="SUPFAM" id="SSF52540">
    <property type="entry name" value="P-loop containing nucleoside triphosphate hydrolases"/>
    <property type="match status" value="1"/>
</dbReference>
<dbReference type="Gene3D" id="3.40.50.300">
    <property type="entry name" value="P-loop containing nucleotide triphosphate hydrolases"/>
    <property type="match status" value="1"/>
</dbReference>
<sequence>MNDLHQARQVLFELAEKYGKADIKNEAQTRFHIIDSILEDCFNWRDEIEVEKYESTNGFTDYELGKPRILVVEAKREGIPFDIPAGLSKQLTIPIQSLFEASSALKEAIEQVQAYCARRGVPLALVTNGHQYVAFLASRTDGVDVLDGDALVFTSLDHMHHHFTQAWNCLSKAGIEENRLFRLLTTGDKRLPNKLSSQLVDYPRIRYPSEVQASLKQLSELFIQDVMDNPELESNFYKDCYCESGALNKYALLSKNVLEARYAAIFSASEDQPSVQPVKSKKGSNFSPDIVAEALSRRPIVLIGDVGVGKTSFVKNLRHNSAHEEFSKAIYVYIDLGANASLNTEINSFILDQIEHQLLRQYEVDTYDNSFIHGVYDSEIRRFAKGLWGSYKDSNPEKYQEKLIEELANLVENKSNHMKRSIEHIAKGRKKQVIICIDNADQRDFDIQQEAFIISQELAKEWKATVFLSVRPQTFYKSKRSGALTAYPHKIFTISPPRVDQVVEKRLRFAAKLARGEHAIDLPSVRSENLALFLEALVRSLQNNRDLNEFLTNITGGNIRAVIEFVTGFIGSPNVEAQKIIDIMEKEGDYRIPVHEFSKQALLGDYSHYSPDTSISMNVLDISNADPNEHFLVPVIISYLDTKGGHLDKDGFCRTETLIEECQNAGFTTNQVEFALRRATNKKLIETSLRVTFEEDEDSNLIGDMPDSFRVTTIGAYHIKRWLGEFAYLDAMLFDTPIMDELSRNALIVDLSCLKIASRYARTVIFREYLRNCWRAYSSAPSYFDLEEAFSMGDDSFQRVHKAIKKYEMDEKK</sequence>
<dbReference type="Proteomes" id="UP001164676">
    <property type="component" value="Chromosome"/>
</dbReference>
<protein>
    <submittedName>
        <fullName evidence="1">Uncharacterized protein</fullName>
    </submittedName>
</protein>
<keyword evidence="2" id="KW-1185">Reference proteome</keyword>
<dbReference type="RefSeq" id="WP_269598215.1">
    <property type="nucleotide sequence ID" value="NZ_CP114584.1"/>
</dbReference>
<organism evidence="1 2">
    <name type="scientific">Salinivibrio proteolyticus</name>
    <dbReference type="NCBI Taxonomy" id="334715"/>
    <lineage>
        <taxon>Bacteria</taxon>
        <taxon>Pseudomonadati</taxon>
        <taxon>Pseudomonadota</taxon>
        <taxon>Gammaproteobacteria</taxon>
        <taxon>Vibrionales</taxon>
        <taxon>Vibrionaceae</taxon>
        <taxon>Salinivibrio</taxon>
    </lineage>
</organism>
<evidence type="ECO:0000313" key="2">
    <source>
        <dbReference type="Proteomes" id="UP001164676"/>
    </source>
</evidence>
<dbReference type="EMBL" id="CP114584">
    <property type="protein sequence ID" value="WBA15521.1"/>
    <property type="molecule type" value="Genomic_DNA"/>
</dbReference>
<reference evidence="1" key="1">
    <citation type="submission" date="2022-09" db="EMBL/GenBank/DDBJ databases">
        <authorList>
            <person name="Li Z.-J."/>
        </authorList>
    </citation>
    <scope>NUCLEOTIDE SEQUENCE</scope>
    <source>
        <strain evidence="1">TGB10</strain>
    </source>
</reference>
<name>A0ABY7LGL4_9GAMM</name>
<dbReference type="InterPro" id="IPR027417">
    <property type="entry name" value="P-loop_NTPase"/>
</dbReference>
<gene>
    <name evidence="1" type="ORF">N7E60_04340</name>
</gene>
<proteinExistence type="predicted"/>
<accession>A0ABY7LGL4</accession>
<evidence type="ECO:0000313" key="1">
    <source>
        <dbReference type="EMBL" id="WBA15521.1"/>
    </source>
</evidence>